<dbReference type="EMBL" id="LAQI01000103">
    <property type="protein sequence ID" value="KKY20214.1"/>
    <property type="molecule type" value="Genomic_DNA"/>
</dbReference>
<sequence length="861" mass="94122">MRLTCKGLSRNLRQWFKKATPLLHNGTPQQLRARLSSFPEMDSFSKFTKTKLITRHIKQLRINVAEFNSGGLANLMQHSAAAGRYGKMFLQDIRDTRIRLHENGDFSADLHEDRHLRYQQAYIEEQWMQTGGDREKLFSEGFSRLYKFKELIIGGWSLPHWDKSGSRIGDYMLPHDETFGCATRSAAVAAVLQDLAYSHPPKALEKLVIQQNGDPSFDLSNEEAGIWAFDMPSPAFASLPASTRHLTTVHLTLSDGTFACGNNIAPGGHAAAAGAGLLRFLAASPAIRSFSLAAAKDTLFPTSFIAAVLAALPPRLAALHLHHLLLDTAADLSAFFFARRAWLRRVGLSRVYLVAGRERRAREPWTAVFKLMKDHLLALEEVHLEQLWELGGGGKAASNKKLHFAPAAPAGISFGHPGAGGLVEGSFVPKQRYDAVTSKGFGGMSEDWMVEDVQRALAMAIWDAGREDESGVWDVPLPERIVGLPALKEIIIRDWSLGHHDTHGSRPSGYMLPHAETFGCSVRTAALRNLLENLAQHPKAALEKLVVQQNTPDHRSSFDLSDEEAGIWALDLPSPVLSALALSTTNLTTLHLALSDGTFIPDGRTTTSTMALAGSALGSAQRALLSFVSACPAIQTFSLAAAKNTFFPASFIGAVLAALPAALRGIHMHNVLATSMDLSKFFWARRGALRAVGLSRVYLDVGLGEWTPLFKLVKDHLLGLEEVHLEQLWELELGAAESFCKKLCFAAVPDGVVGRAGTFVEGRFVPGGRYDSLTSYSGEAERFDDGLGREAESVQECLAKAIWGAEREEGGRVWDVPLPERIVEYLRELAGEKDEGECEEGCVVADWCTSESVGVVGSWDD</sequence>
<evidence type="ECO:0000313" key="2">
    <source>
        <dbReference type="Proteomes" id="UP000034182"/>
    </source>
</evidence>
<accession>A0A0G2ECI4</accession>
<gene>
    <name evidence="1" type="ORF">UCDDS831_g05015</name>
</gene>
<dbReference type="AlphaFoldDB" id="A0A0G2ECI4"/>
<organism evidence="1 2">
    <name type="scientific">Diplodia seriata</name>
    <dbReference type="NCBI Taxonomy" id="420778"/>
    <lineage>
        <taxon>Eukaryota</taxon>
        <taxon>Fungi</taxon>
        <taxon>Dikarya</taxon>
        <taxon>Ascomycota</taxon>
        <taxon>Pezizomycotina</taxon>
        <taxon>Dothideomycetes</taxon>
        <taxon>Dothideomycetes incertae sedis</taxon>
        <taxon>Botryosphaeriales</taxon>
        <taxon>Botryosphaeriaceae</taxon>
        <taxon>Diplodia</taxon>
    </lineage>
</organism>
<reference evidence="1 2" key="2">
    <citation type="submission" date="2015-05" db="EMBL/GenBank/DDBJ databases">
        <title>Distinctive expansion of gene families associated with plant cell wall degradation and secondary metabolism in the genomes of grapevine trunk pathogens.</title>
        <authorList>
            <person name="Lawrence D.P."/>
            <person name="Travadon R."/>
            <person name="Rolshausen P.E."/>
            <person name="Baumgartner K."/>
        </authorList>
    </citation>
    <scope>NUCLEOTIDE SEQUENCE [LARGE SCALE GENOMIC DNA]</scope>
    <source>
        <strain evidence="1">DS831</strain>
    </source>
</reference>
<comment type="caution">
    <text evidence="1">The sequence shown here is derived from an EMBL/GenBank/DDBJ whole genome shotgun (WGS) entry which is preliminary data.</text>
</comment>
<name>A0A0G2ECI4_9PEZI</name>
<reference evidence="1 2" key="1">
    <citation type="submission" date="2015-03" db="EMBL/GenBank/DDBJ databases">
        <authorList>
            <person name="Morales-Cruz A."/>
            <person name="Amrine K.C."/>
            <person name="Cantu D."/>
        </authorList>
    </citation>
    <scope>NUCLEOTIDE SEQUENCE [LARGE SCALE GENOMIC DNA]</scope>
    <source>
        <strain evidence="1">DS831</strain>
    </source>
</reference>
<dbReference type="Proteomes" id="UP000034182">
    <property type="component" value="Unassembled WGS sequence"/>
</dbReference>
<protein>
    <submittedName>
        <fullName evidence="1">Uncharacterized protein</fullName>
    </submittedName>
</protein>
<evidence type="ECO:0000313" key="1">
    <source>
        <dbReference type="EMBL" id="KKY20214.1"/>
    </source>
</evidence>
<proteinExistence type="predicted"/>